<dbReference type="InterPro" id="IPR001845">
    <property type="entry name" value="HTH_ArsR_DNA-bd_dom"/>
</dbReference>
<dbReference type="PANTHER" id="PTHR43132:SF2">
    <property type="entry name" value="ARSENICAL RESISTANCE OPERON REPRESSOR ARSR-RELATED"/>
    <property type="match status" value="1"/>
</dbReference>
<name>A0ABS4W844_9MICC</name>
<dbReference type="SMART" id="SM00418">
    <property type="entry name" value="HTH_ARSR"/>
    <property type="match status" value="1"/>
</dbReference>
<dbReference type="RefSeq" id="WP_209905699.1">
    <property type="nucleotide sequence ID" value="NZ_BAAAMI010000022.1"/>
</dbReference>
<dbReference type="EMBL" id="JAGIOE010000001">
    <property type="protein sequence ID" value="MBP2372374.1"/>
    <property type="molecule type" value="Genomic_DNA"/>
</dbReference>
<dbReference type="InterPro" id="IPR036390">
    <property type="entry name" value="WH_DNA-bd_sf"/>
</dbReference>
<evidence type="ECO:0000313" key="5">
    <source>
        <dbReference type="EMBL" id="MBP2372374.1"/>
    </source>
</evidence>
<dbReference type="InterPro" id="IPR051011">
    <property type="entry name" value="Metal_resp_trans_reg"/>
</dbReference>
<organism evidence="5 6">
    <name type="scientific">Paeniglutamicibacter psychrophenolicus</name>
    <dbReference type="NCBI Taxonomy" id="257454"/>
    <lineage>
        <taxon>Bacteria</taxon>
        <taxon>Bacillati</taxon>
        <taxon>Actinomycetota</taxon>
        <taxon>Actinomycetes</taxon>
        <taxon>Micrococcales</taxon>
        <taxon>Micrococcaceae</taxon>
        <taxon>Paeniglutamicibacter</taxon>
    </lineage>
</organism>
<evidence type="ECO:0000256" key="1">
    <source>
        <dbReference type="ARBA" id="ARBA00023015"/>
    </source>
</evidence>
<protein>
    <submittedName>
        <fullName evidence="5">DNA-binding transcriptional ArsR family regulator</fullName>
    </submittedName>
</protein>
<gene>
    <name evidence="5" type="ORF">JOF46_000286</name>
</gene>
<dbReference type="InterPro" id="IPR011991">
    <property type="entry name" value="ArsR-like_HTH"/>
</dbReference>
<sequence length="117" mass="12633">MPETEHSKIGADAVAASAPNMPDWIDVFALVADATRMKILIAMHAAPDSSVSQLAAATALGANTVTQALATLHKAGVVSVRADGRYRRWTLTHPDVHRLLHQMQAPHSELHPEHPQH</sequence>
<evidence type="ECO:0000256" key="2">
    <source>
        <dbReference type="ARBA" id="ARBA00023125"/>
    </source>
</evidence>
<dbReference type="Proteomes" id="UP000766570">
    <property type="component" value="Unassembled WGS sequence"/>
</dbReference>
<dbReference type="SUPFAM" id="SSF46785">
    <property type="entry name" value="Winged helix' DNA-binding domain"/>
    <property type="match status" value="1"/>
</dbReference>
<evidence type="ECO:0000256" key="3">
    <source>
        <dbReference type="ARBA" id="ARBA00023163"/>
    </source>
</evidence>
<dbReference type="PANTHER" id="PTHR43132">
    <property type="entry name" value="ARSENICAL RESISTANCE OPERON REPRESSOR ARSR-RELATED"/>
    <property type="match status" value="1"/>
</dbReference>
<feature type="domain" description="HTH arsR-type" evidence="4">
    <location>
        <begin position="16"/>
        <end position="111"/>
    </location>
</feature>
<keyword evidence="6" id="KW-1185">Reference proteome</keyword>
<dbReference type="Gene3D" id="1.10.10.10">
    <property type="entry name" value="Winged helix-like DNA-binding domain superfamily/Winged helix DNA-binding domain"/>
    <property type="match status" value="1"/>
</dbReference>
<comment type="caution">
    <text evidence="5">The sequence shown here is derived from an EMBL/GenBank/DDBJ whole genome shotgun (WGS) entry which is preliminary data.</text>
</comment>
<accession>A0ABS4W844</accession>
<keyword evidence="2 5" id="KW-0238">DNA-binding</keyword>
<keyword evidence="3" id="KW-0804">Transcription</keyword>
<keyword evidence="1" id="KW-0805">Transcription regulation</keyword>
<evidence type="ECO:0000313" key="6">
    <source>
        <dbReference type="Proteomes" id="UP000766570"/>
    </source>
</evidence>
<dbReference type="PRINTS" id="PR00778">
    <property type="entry name" value="HTHARSR"/>
</dbReference>
<reference evidence="5 6" key="1">
    <citation type="submission" date="2021-03" db="EMBL/GenBank/DDBJ databases">
        <title>Sequencing the genomes of 1000 actinobacteria strains.</title>
        <authorList>
            <person name="Klenk H.-P."/>
        </authorList>
    </citation>
    <scope>NUCLEOTIDE SEQUENCE [LARGE SCALE GENOMIC DNA]</scope>
    <source>
        <strain evidence="5 6">DSM 15454</strain>
    </source>
</reference>
<proteinExistence type="predicted"/>
<dbReference type="InterPro" id="IPR036388">
    <property type="entry name" value="WH-like_DNA-bd_sf"/>
</dbReference>
<dbReference type="PROSITE" id="PS50987">
    <property type="entry name" value="HTH_ARSR_2"/>
    <property type="match status" value="1"/>
</dbReference>
<dbReference type="CDD" id="cd00090">
    <property type="entry name" value="HTH_ARSR"/>
    <property type="match status" value="1"/>
</dbReference>
<dbReference type="Pfam" id="PF13412">
    <property type="entry name" value="HTH_24"/>
    <property type="match status" value="1"/>
</dbReference>
<evidence type="ECO:0000259" key="4">
    <source>
        <dbReference type="PROSITE" id="PS50987"/>
    </source>
</evidence>
<dbReference type="GO" id="GO:0003677">
    <property type="term" value="F:DNA binding"/>
    <property type="evidence" value="ECO:0007669"/>
    <property type="project" value="UniProtKB-KW"/>
</dbReference>